<evidence type="ECO:0000256" key="2">
    <source>
        <dbReference type="ARBA" id="ARBA00022475"/>
    </source>
</evidence>
<keyword evidence="3 7" id="KW-0812">Transmembrane</keyword>
<dbReference type="InterPro" id="IPR002898">
    <property type="entry name" value="MotA_ExbB_proton_chnl"/>
</dbReference>
<evidence type="ECO:0000259" key="8">
    <source>
        <dbReference type="Pfam" id="PF01618"/>
    </source>
</evidence>
<dbReference type="Proteomes" id="UP000202485">
    <property type="component" value="Unassembled WGS sequence"/>
</dbReference>
<dbReference type="GO" id="GO:0005886">
    <property type="term" value="C:plasma membrane"/>
    <property type="evidence" value="ECO:0007669"/>
    <property type="project" value="UniProtKB-SubCell"/>
</dbReference>
<keyword evidence="10" id="KW-1185">Reference proteome</keyword>
<evidence type="ECO:0000313" key="9">
    <source>
        <dbReference type="EMBL" id="SMX47023.1"/>
    </source>
</evidence>
<proteinExistence type="inferred from homology"/>
<evidence type="ECO:0000256" key="4">
    <source>
        <dbReference type="ARBA" id="ARBA00022989"/>
    </source>
</evidence>
<keyword evidence="4 7" id="KW-1133">Transmembrane helix</keyword>
<gene>
    <name evidence="9" type="ORF">RUA8715_02959</name>
</gene>
<evidence type="ECO:0000256" key="3">
    <source>
        <dbReference type="ARBA" id="ARBA00022692"/>
    </source>
</evidence>
<dbReference type="EMBL" id="FXYG01000004">
    <property type="protein sequence ID" value="SMX47023.1"/>
    <property type="molecule type" value="Genomic_DNA"/>
</dbReference>
<feature type="transmembrane region" description="Helical" evidence="7">
    <location>
        <begin position="154"/>
        <end position="180"/>
    </location>
</feature>
<dbReference type="Pfam" id="PF01618">
    <property type="entry name" value="MotA_ExbB"/>
    <property type="match status" value="1"/>
</dbReference>
<dbReference type="RefSeq" id="WP_093964473.1">
    <property type="nucleotide sequence ID" value="NZ_FXYG01000004.1"/>
</dbReference>
<dbReference type="PANTHER" id="PTHR30625:SF11">
    <property type="entry name" value="MOTA_TOLQ_EXBB PROTON CHANNEL DOMAIN-CONTAINING PROTEIN"/>
    <property type="match status" value="1"/>
</dbReference>
<dbReference type="PANTHER" id="PTHR30625">
    <property type="entry name" value="PROTEIN TOLQ"/>
    <property type="match status" value="1"/>
</dbReference>
<sequence>MDAFLQRLTAILDLGGPVVAVLIATSVATMALILYKLWQYRAAGGGRHVELSLAIEAWDCNDRATARAHLDRSRSYLAPVVAMALDGHGPELMDRADAEAEARFAGLERGLNVLDIISQLAPLLGLFGTVLGMIEAFRTLQEAGNAVDPALLAGGIWVALMTTAAGLAVAMPTSLVLTWFEARMTRERVFANRALRTVFAPGHAAAPRPATPPFEALAHGA</sequence>
<evidence type="ECO:0000256" key="6">
    <source>
        <dbReference type="RuleBase" id="RU004057"/>
    </source>
</evidence>
<feature type="transmembrane region" description="Helical" evidence="7">
    <location>
        <begin position="113"/>
        <end position="134"/>
    </location>
</feature>
<evidence type="ECO:0000256" key="5">
    <source>
        <dbReference type="ARBA" id="ARBA00023136"/>
    </source>
</evidence>
<reference evidence="10" key="1">
    <citation type="submission" date="2017-05" db="EMBL/GenBank/DDBJ databases">
        <authorList>
            <person name="Rodrigo-Torres L."/>
            <person name="Arahal R. D."/>
            <person name="Lucena T."/>
        </authorList>
    </citation>
    <scope>NUCLEOTIDE SEQUENCE [LARGE SCALE GENOMIC DNA]</scope>
    <source>
        <strain evidence="10">CECT 8715</strain>
    </source>
</reference>
<organism evidence="9 10">
    <name type="scientific">Ruegeria arenilitoris</name>
    <dbReference type="NCBI Taxonomy" id="1173585"/>
    <lineage>
        <taxon>Bacteria</taxon>
        <taxon>Pseudomonadati</taxon>
        <taxon>Pseudomonadota</taxon>
        <taxon>Alphaproteobacteria</taxon>
        <taxon>Rhodobacterales</taxon>
        <taxon>Roseobacteraceae</taxon>
        <taxon>Ruegeria</taxon>
    </lineage>
</organism>
<keyword evidence="2" id="KW-1003">Cell membrane</keyword>
<protein>
    <submittedName>
        <fullName evidence="9">Biopolymer transport protein ExbB</fullName>
    </submittedName>
</protein>
<dbReference type="InterPro" id="IPR050790">
    <property type="entry name" value="ExbB/TolQ_transport"/>
</dbReference>
<evidence type="ECO:0000313" key="10">
    <source>
        <dbReference type="Proteomes" id="UP000202485"/>
    </source>
</evidence>
<accession>A0A238KW29</accession>
<keyword evidence="5 7" id="KW-0472">Membrane</keyword>
<feature type="transmembrane region" description="Helical" evidence="7">
    <location>
        <begin position="14"/>
        <end position="38"/>
    </location>
</feature>
<name>A0A238KW29_9RHOB</name>
<dbReference type="OrthoDB" id="4045at2"/>
<comment type="subcellular location">
    <subcellularLocation>
        <location evidence="1">Cell membrane</location>
        <topology evidence="1">Multi-pass membrane protein</topology>
    </subcellularLocation>
    <subcellularLocation>
        <location evidence="6">Membrane</location>
        <topology evidence="6">Multi-pass membrane protein</topology>
    </subcellularLocation>
</comment>
<keyword evidence="6" id="KW-0813">Transport</keyword>
<comment type="similarity">
    <text evidence="6">Belongs to the exbB/tolQ family.</text>
</comment>
<evidence type="ECO:0000256" key="1">
    <source>
        <dbReference type="ARBA" id="ARBA00004651"/>
    </source>
</evidence>
<evidence type="ECO:0000256" key="7">
    <source>
        <dbReference type="SAM" id="Phobius"/>
    </source>
</evidence>
<keyword evidence="6" id="KW-0653">Protein transport</keyword>
<dbReference type="AlphaFoldDB" id="A0A238KW29"/>
<dbReference type="GO" id="GO:0017038">
    <property type="term" value="P:protein import"/>
    <property type="evidence" value="ECO:0007669"/>
    <property type="project" value="TreeGrafter"/>
</dbReference>
<feature type="domain" description="MotA/TolQ/ExbB proton channel" evidence="8">
    <location>
        <begin position="84"/>
        <end position="187"/>
    </location>
</feature>